<evidence type="ECO:0000256" key="6">
    <source>
        <dbReference type="ARBA" id="ARBA00023136"/>
    </source>
</evidence>
<evidence type="ECO:0000256" key="2">
    <source>
        <dbReference type="ARBA" id="ARBA00004240"/>
    </source>
</evidence>
<name>C5KNG7_PERM5</name>
<protein>
    <submittedName>
        <fullName evidence="7">Ribonuclease p/mrp subunit, putative</fullName>
    </submittedName>
</protein>
<dbReference type="AlphaFoldDB" id="C5KNG7"/>
<comment type="subcellular location">
    <subcellularLocation>
        <location evidence="2">Endoplasmic reticulum</location>
    </subcellularLocation>
    <subcellularLocation>
        <location evidence="3">Membrane</location>
    </subcellularLocation>
    <subcellularLocation>
        <location evidence="1">Mitochondrion</location>
    </subcellularLocation>
</comment>
<keyword evidence="4" id="KW-0256">Endoplasmic reticulum</keyword>
<evidence type="ECO:0000256" key="4">
    <source>
        <dbReference type="ARBA" id="ARBA00022824"/>
    </source>
</evidence>
<keyword evidence="8" id="KW-1185">Reference proteome</keyword>
<dbReference type="OrthoDB" id="5086500at2759"/>
<reference evidence="7 8" key="1">
    <citation type="submission" date="2008-07" db="EMBL/GenBank/DDBJ databases">
        <authorList>
            <person name="El-Sayed N."/>
            <person name="Caler E."/>
            <person name="Inman J."/>
            <person name="Amedeo P."/>
            <person name="Hass B."/>
            <person name="Wortman J."/>
        </authorList>
    </citation>
    <scope>NUCLEOTIDE SEQUENCE [LARGE SCALE GENOMIC DNA]</scope>
    <source>
        <strain evidence="8">ATCC 50983 / TXsc</strain>
    </source>
</reference>
<dbReference type="Gene3D" id="3.40.50.1820">
    <property type="entry name" value="alpha/beta hydrolase"/>
    <property type="match status" value="1"/>
</dbReference>
<dbReference type="SUPFAM" id="SSF53474">
    <property type="entry name" value="alpha/beta-Hydrolases"/>
    <property type="match status" value="1"/>
</dbReference>
<dbReference type="GO" id="GO:0005739">
    <property type="term" value="C:mitochondrion"/>
    <property type="evidence" value="ECO:0007669"/>
    <property type="project" value="UniProtKB-SubCell"/>
</dbReference>
<dbReference type="GO" id="GO:0005783">
    <property type="term" value="C:endoplasmic reticulum"/>
    <property type="evidence" value="ECO:0007669"/>
    <property type="project" value="UniProtKB-SubCell"/>
</dbReference>
<proteinExistence type="predicted"/>
<keyword evidence="5" id="KW-0496">Mitochondrion</keyword>
<evidence type="ECO:0000256" key="3">
    <source>
        <dbReference type="ARBA" id="ARBA00004370"/>
    </source>
</evidence>
<dbReference type="Proteomes" id="UP000007800">
    <property type="component" value="Unassembled WGS sequence"/>
</dbReference>
<dbReference type="InterPro" id="IPR052374">
    <property type="entry name" value="SERAC1"/>
</dbReference>
<evidence type="ECO:0000313" key="8">
    <source>
        <dbReference type="Proteomes" id="UP000007800"/>
    </source>
</evidence>
<accession>C5KNG7</accession>
<dbReference type="GO" id="GO:0016020">
    <property type="term" value="C:membrane"/>
    <property type="evidence" value="ECO:0007669"/>
    <property type="project" value="UniProtKB-SubCell"/>
</dbReference>
<dbReference type="EMBL" id="GG674604">
    <property type="protein sequence ID" value="EER13982.1"/>
    <property type="molecule type" value="Genomic_DNA"/>
</dbReference>
<evidence type="ECO:0000313" key="7">
    <source>
        <dbReference type="EMBL" id="EER13982.1"/>
    </source>
</evidence>
<dbReference type="PANTHER" id="PTHR48182:SF2">
    <property type="entry name" value="PROTEIN SERAC1"/>
    <property type="match status" value="1"/>
</dbReference>
<evidence type="ECO:0000256" key="5">
    <source>
        <dbReference type="ARBA" id="ARBA00023128"/>
    </source>
</evidence>
<gene>
    <name evidence="7" type="ORF">Pmar_PMAR022514</name>
</gene>
<evidence type="ECO:0000256" key="1">
    <source>
        <dbReference type="ARBA" id="ARBA00004173"/>
    </source>
</evidence>
<dbReference type="InParanoid" id="C5KNG7"/>
<sequence>MNHGSTRLSRFAVGAAAAMATLGGIYITSDIKRREACAAWAHSFARGVTVVRLMAQQQQEASSLASVKGETMHEGLVASVTRLIIQSTAGVEVLTPSAQLQLASDKSFLDFLWACNARDVLMRLFTALPPRSAINILATSPSLATLASFCEDYIGGDSKSSNFQHLCNTIDCFLPVDFPSLRSLPHNEAAIERDRRDAVEVINNNKAAISATSNLCSRFVLARTALEMAGRKFELSPQPSSEAISTEKRLWLREAEAWLSTPEKLDVPFNFSDDIIADYLVIDRPSTIRILTLLATRYGLNMSDEQTALFNDDELFGIFDEAKDIMDVPNSVLFSSLRSPAHRDIVYRWLSAVPLDDERIDTLLAAVISLGEDFLGVTDYELFAKTQLQADSPLRMADDITLVVTEASEKVPLSVLSREELLGRISILAELASSRVEYRERVGEALGATCLPLCMRLLPKGNDLVTKCAANVVELLPATSKYVPEQPPAELDDAMEGVEAYYELRRLRENISGKRVLGAPQYVEGVLPLICDASSTDYDIVFVHGLQGGLYTWREEPSWMRDFRRKQVETEDTTTESGPQFHWPWSSSVKAEEAESHQWDDWEKPVLWPVRDLSPLFPRASIFAFAYDAPVFSFMLKGPYVQKTYPTTLQDISDLLVAGLARAGIGRNGRPVVFVAHSLGGLIVKSAILKDHDLQSSTKAICFYATPHGGSPLALRSERIILSMLFPEFVRELSPNSEWLSQLNDNFAKQDWDQVDILSIAESAVTSVGGGVKVRMVPRESASLIRMGEFVDAPPGVDHIGVCKVNASDLVDDVRFTKLVELLRRFEHRTFSSV</sequence>
<dbReference type="OMA" id="AICFYAT"/>
<keyword evidence="6" id="KW-0472">Membrane</keyword>
<dbReference type="RefSeq" id="XP_002782187.1">
    <property type="nucleotide sequence ID" value="XM_002782141.1"/>
</dbReference>
<organism evidence="8">
    <name type="scientific">Perkinsus marinus (strain ATCC 50983 / TXsc)</name>
    <dbReference type="NCBI Taxonomy" id="423536"/>
    <lineage>
        <taxon>Eukaryota</taxon>
        <taxon>Sar</taxon>
        <taxon>Alveolata</taxon>
        <taxon>Perkinsozoa</taxon>
        <taxon>Perkinsea</taxon>
        <taxon>Perkinsida</taxon>
        <taxon>Perkinsidae</taxon>
        <taxon>Perkinsus</taxon>
    </lineage>
</organism>
<dbReference type="GeneID" id="9059697"/>
<dbReference type="PANTHER" id="PTHR48182">
    <property type="entry name" value="PROTEIN SERAC1"/>
    <property type="match status" value="1"/>
</dbReference>
<dbReference type="InterPro" id="IPR029058">
    <property type="entry name" value="AB_hydrolase_fold"/>
</dbReference>